<dbReference type="InterPro" id="IPR050109">
    <property type="entry name" value="HTH-type_TetR-like_transc_reg"/>
</dbReference>
<evidence type="ECO:0000256" key="2">
    <source>
        <dbReference type="ARBA" id="ARBA00023125"/>
    </source>
</evidence>
<evidence type="ECO:0000259" key="5">
    <source>
        <dbReference type="PROSITE" id="PS50977"/>
    </source>
</evidence>
<dbReference type="PANTHER" id="PTHR30055">
    <property type="entry name" value="HTH-TYPE TRANSCRIPTIONAL REGULATOR RUTR"/>
    <property type="match status" value="1"/>
</dbReference>
<dbReference type="Pfam" id="PF00440">
    <property type="entry name" value="TetR_N"/>
    <property type="match status" value="1"/>
</dbReference>
<dbReference type="GO" id="GO:0003700">
    <property type="term" value="F:DNA-binding transcription factor activity"/>
    <property type="evidence" value="ECO:0007669"/>
    <property type="project" value="TreeGrafter"/>
</dbReference>
<name>A0A3M0I084_9ACTN</name>
<dbReference type="EMBL" id="PENI01000065">
    <property type="protein sequence ID" value="RMB79469.1"/>
    <property type="molecule type" value="Genomic_DNA"/>
</dbReference>
<accession>A0A3M0I084</accession>
<reference evidence="6 7" key="1">
    <citation type="submission" date="2017-11" db="EMBL/GenBank/DDBJ databases">
        <title>Draft genome of actinobacteria isolated from guarana (Paullinia cupana (Mart.) Ducke.</title>
        <authorList>
            <person name="Siqueira K.A."/>
            <person name="Liotti R.G."/>
            <person name="Mendes T.A.O."/>
            <person name="Soares M.A."/>
        </authorList>
    </citation>
    <scope>NUCLEOTIDE SEQUENCE [LARGE SCALE GENOMIC DNA]</scope>
    <source>
        <strain evidence="6 7">193</strain>
    </source>
</reference>
<evidence type="ECO:0000256" key="3">
    <source>
        <dbReference type="ARBA" id="ARBA00023163"/>
    </source>
</evidence>
<dbReference type="PROSITE" id="PS50977">
    <property type="entry name" value="HTH_TETR_2"/>
    <property type="match status" value="1"/>
</dbReference>
<dbReference type="PANTHER" id="PTHR30055:SF234">
    <property type="entry name" value="HTH-TYPE TRANSCRIPTIONAL REGULATOR BETI"/>
    <property type="match status" value="1"/>
</dbReference>
<evidence type="ECO:0000256" key="1">
    <source>
        <dbReference type="ARBA" id="ARBA00023015"/>
    </source>
</evidence>
<dbReference type="Proteomes" id="UP000270471">
    <property type="component" value="Unassembled WGS sequence"/>
</dbReference>
<dbReference type="InterPro" id="IPR001647">
    <property type="entry name" value="HTH_TetR"/>
</dbReference>
<dbReference type="SUPFAM" id="SSF48498">
    <property type="entry name" value="Tetracyclin repressor-like, C-terminal domain"/>
    <property type="match status" value="1"/>
</dbReference>
<proteinExistence type="predicted"/>
<evidence type="ECO:0000313" key="7">
    <source>
        <dbReference type="Proteomes" id="UP000270471"/>
    </source>
</evidence>
<dbReference type="InterPro" id="IPR036271">
    <property type="entry name" value="Tet_transcr_reg_TetR-rel_C_sf"/>
</dbReference>
<keyword evidence="7" id="KW-1185">Reference proteome</keyword>
<evidence type="ECO:0000313" key="6">
    <source>
        <dbReference type="EMBL" id="RMB79469.1"/>
    </source>
</evidence>
<dbReference type="Pfam" id="PF13305">
    <property type="entry name" value="TetR_C_33"/>
    <property type="match status" value="1"/>
</dbReference>
<dbReference type="OrthoDB" id="3173376at2"/>
<dbReference type="AlphaFoldDB" id="A0A3M0I084"/>
<dbReference type="Gene3D" id="1.10.357.10">
    <property type="entry name" value="Tetracycline Repressor, domain 2"/>
    <property type="match status" value="1"/>
</dbReference>
<evidence type="ECO:0000256" key="4">
    <source>
        <dbReference type="PROSITE-ProRule" id="PRU00335"/>
    </source>
</evidence>
<keyword evidence="1" id="KW-0805">Transcription regulation</keyword>
<dbReference type="InterPro" id="IPR025996">
    <property type="entry name" value="MT1864/Rv1816-like_C"/>
</dbReference>
<dbReference type="SUPFAM" id="SSF46689">
    <property type="entry name" value="Homeodomain-like"/>
    <property type="match status" value="1"/>
</dbReference>
<feature type="DNA-binding region" description="H-T-H motif" evidence="4">
    <location>
        <begin position="32"/>
        <end position="51"/>
    </location>
</feature>
<dbReference type="PRINTS" id="PR00455">
    <property type="entry name" value="HTHTETR"/>
</dbReference>
<comment type="caution">
    <text evidence="6">The sequence shown here is derived from an EMBL/GenBank/DDBJ whole genome shotgun (WGS) entry which is preliminary data.</text>
</comment>
<dbReference type="InterPro" id="IPR009057">
    <property type="entry name" value="Homeodomain-like_sf"/>
</dbReference>
<organism evidence="6 7">
    <name type="scientific">Streptomyces shenzhenensis</name>
    <dbReference type="NCBI Taxonomy" id="943815"/>
    <lineage>
        <taxon>Bacteria</taxon>
        <taxon>Bacillati</taxon>
        <taxon>Actinomycetota</taxon>
        <taxon>Actinomycetes</taxon>
        <taxon>Kitasatosporales</taxon>
        <taxon>Streptomycetaceae</taxon>
        <taxon>Streptomyces</taxon>
    </lineage>
</organism>
<sequence length="204" mass="21681">MVSRVESAAATRHALVDAAAELLDEGGPDAVTLRAVGARAGVSRGAPYGHFPDKEHLLSAVAAKSWAEVGGELDALITEEHLSPTDRLERALAGLMRVGRRRPHTYALMFGAPSGELSDAIAAVSRTHDQFLSIVTEAIGDPGRARPVGAMLLTSVHGIIGMENGGHLDIEKWHVTGDQLLEMIIKSAATHGVRCSHSSNRRKF</sequence>
<protein>
    <submittedName>
        <fullName evidence="6">TetR family transcriptional regulator</fullName>
    </submittedName>
</protein>
<dbReference type="RefSeq" id="WP_121895865.1">
    <property type="nucleotide sequence ID" value="NZ_PENI01000065.1"/>
</dbReference>
<gene>
    <name evidence="6" type="ORF">CTZ28_45405</name>
</gene>
<keyword evidence="2 4" id="KW-0238">DNA-binding</keyword>
<dbReference type="GO" id="GO:0000976">
    <property type="term" value="F:transcription cis-regulatory region binding"/>
    <property type="evidence" value="ECO:0007669"/>
    <property type="project" value="TreeGrafter"/>
</dbReference>
<feature type="domain" description="HTH tetR-type" evidence="5">
    <location>
        <begin position="9"/>
        <end position="69"/>
    </location>
</feature>
<keyword evidence="3" id="KW-0804">Transcription</keyword>